<evidence type="ECO:0000256" key="3">
    <source>
        <dbReference type="ARBA" id="ARBA00022989"/>
    </source>
</evidence>
<dbReference type="GO" id="GO:0016020">
    <property type="term" value="C:membrane"/>
    <property type="evidence" value="ECO:0007669"/>
    <property type="project" value="UniProtKB-SubCell"/>
</dbReference>
<keyword evidence="4 5" id="KW-0472">Membrane</keyword>
<feature type="transmembrane region" description="Helical" evidence="5">
    <location>
        <begin position="15"/>
        <end position="34"/>
    </location>
</feature>
<feature type="transmembrane region" description="Helical" evidence="5">
    <location>
        <begin position="232"/>
        <end position="252"/>
    </location>
</feature>
<organism evidence="6 7">
    <name type="scientific">Fusarium avenaceum</name>
    <dbReference type="NCBI Taxonomy" id="40199"/>
    <lineage>
        <taxon>Eukaryota</taxon>
        <taxon>Fungi</taxon>
        <taxon>Dikarya</taxon>
        <taxon>Ascomycota</taxon>
        <taxon>Pezizomycotina</taxon>
        <taxon>Sordariomycetes</taxon>
        <taxon>Hypocreomycetidae</taxon>
        <taxon>Hypocreales</taxon>
        <taxon>Nectriaceae</taxon>
        <taxon>Fusarium</taxon>
        <taxon>Fusarium tricinctum species complex</taxon>
    </lineage>
</organism>
<gene>
    <name evidence="6" type="ORF">KAF25_001893</name>
</gene>
<reference evidence="6" key="1">
    <citation type="submission" date="2021-04" db="EMBL/GenBank/DDBJ databases">
        <title>Draft genome of Fusarium avenaceum strain F156N33, isolated from an atmospheric sample in Virginia.</title>
        <authorList>
            <person name="Yang S."/>
            <person name="Vinatzer B.A."/>
            <person name="Coleman J."/>
        </authorList>
    </citation>
    <scope>NUCLEOTIDE SEQUENCE</scope>
    <source>
        <strain evidence="6">F156N33</strain>
    </source>
</reference>
<dbReference type="AlphaFoldDB" id="A0A9P7GXD6"/>
<sequence length="301" mass="33373">MAESEFKYYHYDPSLAAAVIFIIAFIATTTLHCYQLLRTRTWFMIPFIVGGFFQFVGYIGRAISHTETPDWTLGPYLVQTLLLLVAPALFAASIYMELSRIIIAADGENHALIKKKWLTKIFVIGDVISFFVQGGGGGIQSSGTESSLDTGKYIIVGGLLVQILFFGCFIAVAVHFFLAMKKAPTARAQGNIPWRKHLMALFIGSALIMVRSLFRIIEYLQGFSGYLLSHEVYLYIFDAVLMLAVMVLFNVLHPSEIVVAARGGNVKRGWNMRKIVGYHEHAASDDSERGSTLISGRAGNL</sequence>
<protein>
    <submittedName>
        <fullName evidence="6">Uncharacterized protein</fullName>
    </submittedName>
</protein>
<feature type="transmembrane region" description="Helical" evidence="5">
    <location>
        <begin position="41"/>
        <end position="64"/>
    </location>
</feature>
<feature type="transmembrane region" description="Helical" evidence="5">
    <location>
        <begin position="198"/>
        <end position="217"/>
    </location>
</feature>
<keyword evidence="3 5" id="KW-1133">Transmembrane helix</keyword>
<dbReference type="PANTHER" id="PTHR31465">
    <property type="entry name" value="PROTEIN RTA1-RELATED"/>
    <property type="match status" value="1"/>
</dbReference>
<keyword evidence="7" id="KW-1185">Reference proteome</keyword>
<evidence type="ECO:0000313" key="7">
    <source>
        <dbReference type="Proteomes" id="UP000782241"/>
    </source>
</evidence>
<dbReference type="InterPro" id="IPR007568">
    <property type="entry name" value="RTA1"/>
</dbReference>
<evidence type="ECO:0000256" key="1">
    <source>
        <dbReference type="ARBA" id="ARBA00004141"/>
    </source>
</evidence>
<feature type="transmembrane region" description="Helical" evidence="5">
    <location>
        <begin position="117"/>
        <end position="133"/>
    </location>
</feature>
<feature type="transmembrane region" description="Helical" evidence="5">
    <location>
        <begin position="76"/>
        <end position="96"/>
    </location>
</feature>
<evidence type="ECO:0000256" key="5">
    <source>
        <dbReference type="SAM" id="Phobius"/>
    </source>
</evidence>
<name>A0A9P7GXD6_9HYPO</name>
<dbReference type="Proteomes" id="UP000782241">
    <property type="component" value="Unassembled WGS sequence"/>
</dbReference>
<accession>A0A9P7GXD6</accession>
<comment type="subcellular location">
    <subcellularLocation>
        <location evidence="1">Membrane</location>
        <topology evidence="1">Multi-pass membrane protein</topology>
    </subcellularLocation>
</comment>
<feature type="transmembrane region" description="Helical" evidence="5">
    <location>
        <begin position="153"/>
        <end position="178"/>
    </location>
</feature>
<keyword evidence="2 5" id="KW-0812">Transmembrane</keyword>
<dbReference type="Pfam" id="PF04479">
    <property type="entry name" value="RTA1"/>
    <property type="match status" value="1"/>
</dbReference>
<evidence type="ECO:0000313" key="6">
    <source>
        <dbReference type="EMBL" id="KAG5655120.1"/>
    </source>
</evidence>
<evidence type="ECO:0000256" key="2">
    <source>
        <dbReference type="ARBA" id="ARBA00022692"/>
    </source>
</evidence>
<proteinExistence type="predicted"/>
<dbReference type="PANTHER" id="PTHR31465:SF1">
    <property type="entry name" value="PROTEIN RTA1-RELATED"/>
    <property type="match status" value="1"/>
</dbReference>
<comment type="caution">
    <text evidence="6">The sequence shown here is derived from an EMBL/GenBank/DDBJ whole genome shotgun (WGS) entry which is preliminary data.</text>
</comment>
<dbReference type="EMBL" id="JAGPUO010000035">
    <property type="protein sequence ID" value="KAG5655120.1"/>
    <property type="molecule type" value="Genomic_DNA"/>
</dbReference>
<evidence type="ECO:0000256" key="4">
    <source>
        <dbReference type="ARBA" id="ARBA00023136"/>
    </source>
</evidence>